<evidence type="ECO:0000256" key="1">
    <source>
        <dbReference type="ARBA" id="ARBA00009353"/>
    </source>
</evidence>
<sequence>MARIVVTGSSGLIGSALVTALRERGDEVVRLVRRPPRAPDELQWDPSSRHMDPSALDGVDGLVNLASAGPGDKRWTASYKREILASRVNSTHTVATAVANADHPVRLVCASATGYYGDRGDEPLTEESAPGSTFFTDVVTAWEAAAAPAVTAGASVAYCRSGIILAGGGPMSRLLTLTRFGLGGPMAGGRMYWSWITLADEVGAILHLLDRPEITGPVNLVSREPVHQRDLVEAVARAMHRPSFFPAPRFGVHLVVGEFAAEILSSKRIVGDVLVETGFRHQHPDLESAVRWLVD</sequence>
<dbReference type="SUPFAM" id="SSF51735">
    <property type="entry name" value="NAD(P)-binding Rossmann-fold domains"/>
    <property type="match status" value="1"/>
</dbReference>
<reference evidence="5" key="1">
    <citation type="journal article" date="2019" name="Int. J. Syst. Evol. Microbiol.">
        <title>The Global Catalogue of Microorganisms (GCM) 10K type strain sequencing project: providing services to taxonomists for standard genome sequencing and annotation.</title>
        <authorList>
            <consortium name="The Broad Institute Genomics Platform"/>
            <consortium name="The Broad Institute Genome Sequencing Center for Infectious Disease"/>
            <person name="Wu L."/>
            <person name="Ma J."/>
        </authorList>
    </citation>
    <scope>NUCLEOTIDE SEQUENCE [LARGE SCALE GENOMIC DNA]</scope>
    <source>
        <strain evidence="5">JCM 17809</strain>
    </source>
</reference>
<dbReference type="Proteomes" id="UP001500945">
    <property type="component" value="Unassembled WGS sequence"/>
</dbReference>
<dbReference type="InterPro" id="IPR013549">
    <property type="entry name" value="DUF1731"/>
</dbReference>
<organism evidence="4 5">
    <name type="scientific">Fodinibacter luteus</name>
    <dbReference type="NCBI Taxonomy" id="552064"/>
    <lineage>
        <taxon>Bacteria</taxon>
        <taxon>Bacillati</taxon>
        <taxon>Actinomycetota</taxon>
        <taxon>Actinomycetes</taxon>
        <taxon>Micrococcales</taxon>
        <taxon>Intrasporangiaceae</taxon>
        <taxon>Fodinibacter (ex Wang et al. 2009)</taxon>
    </lineage>
</organism>
<dbReference type="RefSeq" id="WP_345205433.1">
    <property type="nucleotide sequence ID" value="NZ_BAABGM010000013.1"/>
</dbReference>
<dbReference type="Pfam" id="PF08338">
    <property type="entry name" value="DUF1731"/>
    <property type="match status" value="1"/>
</dbReference>
<proteinExistence type="inferred from homology"/>
<keyword evidence="5" id="KW-1185">Reference proteome</keyword>
<evidence type="ECO:0000313" key="5">
    <source>
        <dbReference type="Proteomes" id="UP001500945"/>
    </source>
</evidence>
<gene>
    <name evidence="4" type="ORF">GCM10023168_20680</name>
</gene>
<protein>
    <submittedName>
        <fullName evidence="4">TIGR01777 family oxidoreductase</fullName>
    </submittedName>
</protein>
<dbReference type="PANTHER" id="PTHR11092:SF0">
    <property type="entry name" value="EPIMERASE FAMILY PROTEIN SDR39U1"/>
    <property type="match status" value="1"/>
</dbReference>
<name>A0ABP8KGL2_9MICO</name>
<evidence type="ECO:0000259" key="3">
    <source>
        <dbReference type="Pfam" id="PF08338"/>
    </source>
</evidence>
<dbReference type="InterPro" id="IPR010099">
    <property type="entry name" value="SDR39U1"/>
</dbReference>
<comment type="caution">
    <text evidence="4">The sequence shown here is derived from an EMBL/GenBank/DDBJ whole genome shotgun (WGS) entry which is preliminary data.</text>
</comment>
<dbReference type="NCBIfam" id="TIGR01777">
    <property type="entry name" value="yfcH"/>
    <property type="match status" value="1"/>
</dbReference>
<dbReference type="InterPro" id="IPR001509">
    <property type="entry name" value="Epimerase_deHydtase"/>
</dbReference>
<feature type="domain" description="NAD-dependent epimerase/dehydratase" evidence="2">
    <location>
        <begin position="4"/>
        <end position="128"/>
    </location>
</feature>
<feature type="domain" description="DUF1731" evidence="3">
    <location>
        <begin position="247"/>
        <end position="293"/>
    </location>
</feature>
<dbReference type="Pfam" id="PF01370">
    <property type="entry name" value="Epimerase"/>
    <property type="match status" value="1"/>
</dbReference>
<dbReference type="Gene3D" id="3.40.50.720">
    <property type="entry name" value="NAD(P)-binding Rossmann-like Domain"/>
    <property type="match status" value="1"/>
</dbReference>
<comment type="similarity">
    <text evidence="1">Belongs to the NAD(P)-dependent epimerase/dehydratase family. SDR39U1 subfamily.</text>
</comment>
<dbReference type="InterPro" id="IPR036291">
    <property type="entry name" value="NAD(P)-bd_dom_sf"/>
</dbReference>
<accession>A0ABP8KGL2</accession>
<evidence type="ECO:0000313" key="4">
    <source>
        <dbReference type="EMBL" id="GAA4406181.1"/>
    </source>
</evidence>
<dbReference type="PANTHER" id="PTHR11092">
    <property type="entry name" value="SUGAR NUCLEOTIDE EPIMERASE RELATED"/>
    <property type="match status" value="1"/>
</dbReference>
<dbReference type="EMBL" id="BAABGM010000013">
    <property type="protein sequence ID" value="GAA4406181.1"/>
    <property type="molecule type" value="Genomic_DNA"/>
</dbReference>
<evidence type="ECO:0000259" key="2">
    <source>
        <dbReference type="Pfam" id="PF01370"/>
    </source>
</evidence>